<evidence type="ECO:0000256" key="3">
    <source>
        <dbReference type="ARBA" id="ARBA00022475"/>
    </source>
</evidence>
<name>A0A6J6QHR4_9ZZZZ</name>
<dbReference type="PROSITE" id="PS51012">
    <property type="entry name" value="ABC_TM2"/>
    <property type="match status" value="1"/>
</dbReference>
<comment type="subcellular location">
    <subcellularLocation>
        <location evidence="1">Cell inner membrane</location>
        <topology evidence="1">Multi-pass membrane protein</topology>
    </subcellularLocation>
</comment>
<evidence type="ECO:0000256" key="8">
    <source>
        <dbReference type="SAM" id="Phobius"/>
    </source>
</evidence>
<evidence type="ECO:0000256" key="6">
    <source>
        <dbReference type="ARBA" id="ARBA00022989"/>
    </source>
</evidence>
<evidence type="ECO:0000256" key="4">
    <source>
        <dbReference type="ARBA" id="ARBA00022519"/>
    </source>
</evidence>
<feature type="transmembrane region" description="Helical" evidence="8">
    <location>
        <begin position="50"/>
        <end position="74"/>
    </location>
</feature>
<keyword evidence="4" id="KW-0997">Cell inner membrane</keyword>
<proteinExistence type="predicted"/>
<feature type="transmembrane region" description="Helical" evidence="8">
    <location>
        <begin position="94"/>
        <end position="116"/>
    </location>
</feature>
<evidence type="ECO:0000256" key="1">
    <source>
        <dbReference type="ARBA" id="ARBA00004429"/>
    </source>
</evidence>
<keyword evidence="3" id="KW-1003">Cell membrane</keyword>
<dbReference type="InterPro" id="IPR013525">
    <property type="entry name" value="ABC2_TM"/>
</dbReference>
<dbReference type="GO" id="GO:0005886">
    <property type="term" value="C:plasma membrane"/>
    <property type="evidence" value="ECO:0007669"/>
    <property type="project" value="UniProtKB-SubCell"/>
</dbReference>
<evidence type="ECO:0000256" key="2">
    <source>
        <dbReference type="ARBA" id="ARBA00022448"/>
    </source>
</evidence>
<dbReference type="Pfam" id="PF01061">
    <property type="entry name" value="ABC2_membrane"/>
    <property type="match status" value="1"/>
</dbReference>
<dbReference type="InterPro" id="IPR047817">
    <property type="entry name" value="ABC2_TM_bact-type"/>
</dbReference>
<protein>
    <submittedName>
        <fullName evidence="10">Unannotated protein</fullName>
    </submittedName>
</protein>
<dbReference type="PANTHER" id="PTHR30413">
    <property type="entry name" value="INNER MEMBRANE TRANSPORT PERMEASE"/>
    <property type="match status" value="1"/>
</dbReference>
<keyword evidence="2" id="KW-0813">Transport</keyword>
<feature type="domain" description="ABC transmembrane type-2" evidence="9">
    <location>
        <begin position="51"/>
        <end position="271"/>
    </location>
</feature>
<sequence length="279" mass="30916">MSAVPGQVEPLVIEPTRGWRSLGLADVWRSRELLWFLTSREIKSRYRQMALGPLWIILRPLLTMVVFTVLFGHIAKLPSNGIPYPLFTFSALIAWTYFSTAVGATSGSLVAQLGLISKVYFPRLVIPLAAALGGLVDLAFAFVVLGLMMAAYGWAPTWWAFAIPLYLLFSMLTALAIGLWTATAAVKFRDLQYATTYGLQIWLYATPVAYSASLIPQSWQLVYQLNPMYWVVAGFRYGLLGEGVGPKPIMLIPLGVVLALLVSGAYIFRRTERTIVDSQ</sequence>
<gene>
    <name evidence="10" type="ORF">UFOPK2399_01940</name>
</gene>
<dbReference type="PANTHER" id="PTHR30413:SF8">
    <property type="entry name" value="TRANSPORT PERMEASE PROTEIN"/>
    <property type="match status" value="1"/>
</dbReference>
<feature type="transmembrane region" description="Helical" evidence="8">
    <location>
        <begin position="201"/>
        <end position="219"/>
    </location>
</feature>
<feature type="transmembrane region" description="Helical" evidence="8">
    <location>
        <begin position="249"/>
        <end position="268"/>
    </location>
</feature>
<accession>A0A6J6QHR4</accession>
<evidence type="ECO:0000259" key="9">
    <source>
        <dbReference type="PROSITE" id="PS51012"/>
    </source>
</evidence>
<evidence type="ECO:0000313" key="10">
    <source>
        <dbReference type="EMBL" id="CAB4710082.1"/>
    </source>
</evidence>
<feature type="transmembrane region" description="Helical" evidence="8">
    <location>
        <begin position="128"/>
        <end position="152"/>
    </location>
</feature>
<keyword evidence="7 8" id="KW-0472">Membrane</keyword>
<feature type="transmembrane region" description="Helical" evidence="8">
    <location>
        <begin position="158"/>
        <end position="180"/>
    </location>
</feature>
<evidence type="ECO:0000256" key="7">
    <source>
        <dbReference type="ARBA" id="ARBA00023136"/>
    </source>
</evidence>
<keyword evidence="5 8" id="KW-0812">Transmembrane</keyword>
<dbReference type="GO" id="GO:0015920">
    <property type="term" value="P:lipopolysaccharide transport"/>
    <property type="evidence" value="ECO:0007669"/>
    <property type="project" value="TreeGrafter"/>
</dbReference>
<reference evidence="10" key="1">
    <citation type="submission" date="2020-05" db="EMBL/GenBank/DDBJ databases">
        <authorList>
            <person name="Chiriac C."/>
            <person name="Salcher M."/>
            <person name="Ghai R."/>
            <person name="Kavagutti S V."/>
        </authorList>
    </citation>
    <scope>NUCLEOTIDE SEQUENCE</scope>
</reference>
<dbReference type="AlphaFoldDB" id="A0A6J6QHR4"/>
<dbReference type="EMBL" id="CAEZXP010000010">
    <property type="protein sequence ID" value="CAB4710082.1"/>
    <property type="molecule type" value="Genomic_DNA"/>
</dbReference>
<organism evidence="10">
    <name type="scientific">freshwater metagenome</name>
    <dbReference type="NCBI Taxonomy" id="449393"/>
    <lineage>
        <taxon>unclassified sequences</taxon>
        <taxon>metagenomes</taxon>
        <taxon>ecological metagenomes</taxon>
    </lineage>
</organism>
<dbReference type="GO" id="GO:0140359">
    <property type="term" value="F:ABC-type transporter activity"/>
    <property type="evidence" value="ECO:0007669"/>
    <property type="project" value="InterPro"/>
</dbReference>
<keyword evidence="6 8" id="KW-1133">Transmembrane helix</keyword>
<evidence type="ECO:0000256" key="5">
    <source>
        <dbReference type="ARBA" id="ARBA00022692"/>
    </source>
</evidence>